<keyword evidence="2" id="KW-1185">Reference proteome</keyword>
<sequence length="213" mass="22889">MEVLVRTLAGPAELTAAARLYRTVFGYQQPEYGVSPRLLAALRENSGSVIGAIDPSGTMIGFCFGFSAVDRGELYHYSQAAVVTAEAQGLGVGRRMKQAQAEVARLTGARTMRWTFDPYALRNAHFNLGVLGATGIRFLPDYYGGGTDRVLVSWDLWHARKPGVPAGVVHAPATDRARLRAGLTEHFAAGARWTGATGDPDGRVSYTFENGAL</sequence>
<accession>A0A2T0K0I3</accession>
<dbReference type="PANTHER" id="PTHR41700">
    <property type="entry name" value="GCN5-RELATED N-ACETYLTRANSFERASE"/>
    <property type="match status" value="1"/>
</dbReference>
<protein>
    <recommendedName>
        <fullName evidence="3">GNAT superfamily acetyltransferase</fullName>
    </recommendedName>
</protein>
<gene>
    <name evidence="1" type="ORF">CLV67_120114</name>
</gene>
<proteinExistence type="predicted"/>
<organism evidence="1 2">
    <name type="scientific">Actinoplanes italicus</name>
    <dbReference type="NCBI Taxonomy" id="113567"/>
    <lineage>
        <taxon>Bacteria</taxon>
        <taxon>Bacillati</taxon>
        <taxon>Actinomycetota</taxon>
        <taxon>Actinomycetes</taxon>
        <taxon>Micromonosporales</taxon>
        <taxon>Micromonosporaceae</taxon>
        <taxon>Actinoplanes</taxon>
    </lineage>
</organism>
<dbReference type="SUPFAM" id="SSF55729">
    <property type="entry name" value="Acyl-CoA N-acyltransferases (Nat)"/>
    <property type="match status" value="1"/>
</dbReference>
<evidence type="ECO:0008006" key="3">
    <source>
        <dbReference type="Google" id="ProtNLM"/>
    </source>
</evidence>
<dbReference type="Proteomes" id="UP000239415">
    <property type="component" value="Unassembled WGS sequence"/>
</dbReference>
<dbReference type="EMBL" id="PVMZ01000020">
    <property type="protein sequence ID" value="PRX16299.1"/>
    <property type="molecule type" value="Genomic_DNA"/>
</dbReference>
<dbReference type="InterPro" id="IPR016181">
    <property type="entry name" value="Acyl_CoA_acyltransferase"/>
</dbReference>
<dbReference type="AlphaFoldDB" id="A0A2T0K0I3"/>
<dbReference type="InterPro" id="IPR038764">
    <property type="entry name" value="GNAT_N_AcTrfase_prd"/>
</dbReference>
<dbReference type="PANTHER" id="PTHR41700:SF1">
    <property type="entry name" value="N-ACETYLTRANSFERASE DOMAIN-CONTAINING PROTEIN"/>
    <property type="match status" value="1"/>
</dbReference>
<comment type="caution">
    <text evidence="1">The sequence shown here is derived from an EMBL/GenBank/DDBJ whole genome shotgun (WGS) entry which is preliminary data.</text>
</comment>
<dbReference type="Gene3D" id="3.40.630.30">
    <property type="match status" value="1"/>
</dbReference>
<reference evidence="1 2" key="1">
    <citation type="submission" date="2018-03" db="EMBL/GenBank/DDBJ databases">
        <title>Genomic Encyclopedia of Archaeal and Bacterial Type Strains, Phase II (KMG-II): from individual species to whole genera.</title>
        <authorList>
            <person name="Goeker M."/>
        </authorList>
    </citation>
    <scope>NUCLEOTIDE SEQUENCE [LARGE SCALE GENOMIC DNA]</scope>
    <source>
        <strain evidence="1 2">DSM 43146</strain>
    </source>
</reference>
<name>A0A2T0K0I3_9ACTN</name>
<evidence type="ECO:0000313" key="2">
    <source>
        <dbReference type="Proteomes" id="UP000239415"/>
    </source>
</evidence>
<evidence type="ECO:0000313" key="1">
    <source>
        <dbReference type="EMBL" id="PRX16299.1"/>
    </source>
</evidence>